<dbReference type="EMBL" id="PGOL01000349">
    <property type="protein sequence ID" value="PKI71942.1"/>
    <property type="molecule type" value="Genomic_DNA"/>
</dbReference>
<accession>A0A2I0KTZ0</accession>
<organism evidence="1 2">
    <name type="scientific">Punica granatum</name>
    <name type="common">Pomegranate</name>
    <dbReference type="NCBI Taxonomy" id="22663"/>
    <lineage>
        <taxon>Eukaryota</taxon>
        <taxon>Viridiplantae</taxon>
        <taxon>Streptophyta</taxon>
        <taxon>Embryophyta</taxon>
        <taxon>Tracheophyta</taxon>
        <taxon>Spermatophyta</taxon>
        <taxon>Magnoliopsida</taxon>
        <taxon>eudicotyledons</taxon>
        <taxon>Gunneridae</taxon>
        <taxon>Pentapetalae</taxon>
        <taxon>rosids</taxon>
        <taxon>malvids</taxon>
        <taxon>Myrtales</taxon>
        <taxon>Lythraceae</taxon>
        <taxon>Punica</taxon>
    </lineage>
</organism>
<protein>
    <submittedName>
        <fullName evidence="1">Uncharacterized protein</fullName>
    </submittedName>
</protein>
<comment type="caution">
    <text evidence="1">The sequence shown here is derived from an EMBL/GenBank/DDBJ whole genome shotgun (WGS) entry which is preliminary data.</text>
</comment>
<sequence length="77" mass="7856">MPISDFAPALGVGEAAAALMPAPFPSSDLETLATLHCLRILSRPLLLSCHSPELRLPIAVRTCASLSIGGALGGGFD</sequence>
<name>A0A2I0KTZ0_PUNGR</name>
<reference evidence="1 2" key="1">
    <citation type="submission" date="2017-11" db="EMBL/GenBank/DDBJ databases">
        <title>De-novo sequencing of pomegranate (Punica granatum L.) genome.</title>
        <authorList>
            <person name="Akparov Z."/>
            <person name="Amiraslanov A."/>
            <person name="Hajiyeva S."/>
            <person name="Abbasov M."/>
            <person name="Kaur K."/>
            <person name="Hamwieh A."/>
            <person name="Solovyev V."/>
            <person name="Salamov A."/>
            <person name="Braich B."/>
            <person name="Kosarev P."/>
            <person name="Mahmoud A."/>
            <person name="Hajiyev E."/>
            <person name="Babayeva S."/>
            <person name="Izzatullayeva V."/>
            <person name="Mammadov A."/>
            <person name="Mammadov A."/>
            <person name="Sharifova S."/>
            <person name="Ojaghi J."/>
            <person name="Eynullazada K."/>
            <person name="Bayramov B."/>
            <person name="Abdulazimova A."/>
            <person name="Shahmuradov I."/>
        </authorList>
    </citation>
    <scope>NUCLEOTIDE SEQUENCE [LARGE SCALE GENOMIC DNA]</scope>
    <source>
        <strain evidence="2">cv. AG2017</strain>
        <tissue evidence="1">Leaf</tissue>
    </source>
</reference>
<evidence type="ECO:0000313" key="2">
    <source>
        <dbReference type="Proteomes" id="UP000233551"/>
    </source>
</evidence>
<gene>
    <name evidence="1" type="ORF">CRG98_007670</name>
</gene>
<keyword evidence="2" id="KW-1185">Reference proteome</keyword>
<evidence type="ECO:0000313" key="1">
    <source>
        <dbReference type="EMBL" id="PKI71942.1"/>
    </source>
</evidence>
<dbReference type="Proteomes" id="UP000233551">
    <property type="component" value="Unassembled WGS sequence"/>
</dbReference>
<proteinExistence type="predicted"/>
<dbReference type="AlphaFoldDB" id="A0A2I0KTZ0"/>